<dbReference type="AlphaFoldDB" id="A0A0E0BQS0"/>
<evidence type="ECO:0000256" key="1">
    <source>
        <dbReference type="SAM" id="MobiDB-lite"/>
    </source>
</evidence>
<evidence type="ECO:0000313" key="3">
    <source>
        <dbReference type="Proteomes" id="UP000026961"/>
    </source>
</evidence>
<proteinExistence type="predicted"/>
<organism evidence="2">
    <name type="scientific">Oryza glumipatula</name>
    <dbReference type="NCBI Taxonomy" id="40148"/>
    <lineage>
        <taxon>Eukaryota</taxon>
        <taxon>Viridiplantae</taxon>
        <taxon>Streptophyta</taxon>
        <taxon>Embryophyta</taxon>
        <taxon>Tracheophyta</taxon>
        <taxon>Spermatophyta</taxon>
        <taxon>Magnoliopsida</taxon>
        <taxon>Liliopsida</taxon>
        <taxon>Poales</taxon>
        <taxon>Poaceae</taxon>
        <taxon>BOP clade</taxon>
        <taxon>Oryzoideae</taxon>
        <taxon>Oryzeae</taxon>
        <taxon>Oryzinae</taxon>
        <taxon>Oryza</taxon>
    </lineage>
</organism>
<feature type="compositionally biased region" description="Basic and acidic residues" evidence="1">
    <location>
        <begin position="35"/>
        <end position="45"/>
    </location>
</feature>
<feature type="compositionally biased region" description="Basic and acidic residues" evidence="1">
    <location>
        <begin position="139"/>
        <end position="157"/>
    </location>
</feature>
<dbReference type="EnsemblPlants" id="OGLUM12G08270.1">
    <property type="protein sequence ID" value="OGLUM12G08270.1"/>
    <property type="gene ID" value="OGLUM12G08270"/>
</dbReference>
<keyword evidence="3" id="KW-1185">Reference proteome</keyword>
<reference evidence="2" key="1">
    <citation type="submission" date="2015-04" db="UniProtKB">
        <authorList>
            <consortium name="EnsemblPlants"/>
        </authorList>
    </citation>
    <scope>IDENTIFICATION</scope>
</reference>
<dbReference type="Proteomes" id="UP000026961">
    <property type="component" value="Chromosome 12"/>
</dbReference>
<dbReference type="Gramene" id="OGLUM12G08270.1">
    <property type="protein sequence ID" value="OGLUM12G08270.1"/>
    <property type="gene ID" value="OGLUM12G08270"/>
</dbReference>
<feature type="region of interest" description="Disordered" evidence="1">
    <location>
        <begin position="225"/>
        <end position="251"/>
    </location>
</feature>
<feature type="compositionally biased region" description="Basic and acidic residues" evidence="1">
    <location>
        <begin position="83"/>
        <end position="97"/>
    </location>
</feature>
<accession>A0A0E0BQS0</accession>
<protein>
    <submittedName>
        <fullName evidence="2">Uncharacterized protein</fullName>
    </submittedName>
</protein>
<feature type="region of interest" description="Disordered" evidence="1">
    <location>
        <begin position="26"/>
        <end position="157"/>
    </location>
</feature>
<name>A0A0E0BQS0_9ORYZ</name>
<sequence>MSGFVDYANVSWKRKPSFFLLFSSSSSFPLSHRKPREEREKREQGDGAPVAERWRRQRRVVFPLVAHPKRRSASEGSEGGGRNGEDKDWSGQERKSSGGEIGKIGSPRRGKPGWRKDLASGAPVREIGRWRGGGRHGRKERESLESSAVERERATAEVGSERRRDTWLWWRRRGEVDDGAGFVLPLAEKGGAHTRRPWQRWAVEVEEYGTTLQLGKTAAAAAGPWRRRDAVGGGVPMAPVAAPTGEEERGGWLGRLGWASAQLGRQPKKE</sequence>
<reference evidence="2" key="2">
    <citation type="submission" date="2018-05" db="EMBL/GenBank/DDBJ databases">
        <title>OgluRS3 (Oryza glumaepatula Reference Sequence Version 3).</title>
        <authorList>
            <person name="Zhang J."/>
            <person name="Kudrna D."/>
            <person name="Lee S."/>
            <person name="Talag J."/>
            <person name="Welchert J."/>
            <person name="Wing R.A."/>
        </authorList>
    </citation>
    <scope>NUCLEOTIDE SEQUENCE [LARGE SCALE GENOMIC DNA]</scope>
</reference>
<evidence type="ECO:0000313" key="2">
    <source>
        <dbReference type="EnsemblPlants" id="OGLUM12G08270.1"/>
    </source>
</evidence>
<dbReference type="HOGENOM" id="CLU_1031978_0_0_1"/>